<proteinExistence type="predicted"/>
<name>A0A1H8I9G2_9RHOB</name>
<sequence>MSRRTRIVRGLRVLLPLLALVILSTMFLFSRQSGTEPQIPYADVDAEEMAREPRMIAPEYVAVTEDGAELTLHAAEAAPSGAGGSASRLALNWRARDGLVADLTAPQFGMAEGVISLSGGVHMATSSGWVVDAPRIDAATDRSRIVADEGVTATAPFGELSAGAMELAPIADGQDGATGGEAAAGSILNFTGGVRLIYRP</sequence>
<dbReference type="EMBL" id="FODE01000012">
    <property type="protein sequence ID" value="SEN65393.1"/>
    <property type="molecule type" value="Genomic_DNA"/>
</dbReference>
<evidence type="ECO:0000313" key="2">
    <source>
        <dbReference type="Proteomes" id="UP000199054"/>
    </source>
</evidence>
<dbReference type="RefSeq" id="WP_090611905.1">
    <property type="nucleotide sequence ID" value="NZ_CP067124.1"/>
</dbReference>
<accession>A0A1H8I9G2</accession>
<dbReference type="STRING" id="34002.SAMN04489859_101218"/>
<dbReference type="AlphaFoldDB" id="A0A1H8I9G2"/>
<organism evidence="1 2">
    <name type="scientific">Paracoccus alcaliphilus</name>
    <dbReference type="NCBI Taxonomy" id="34002"/>
    <lineage>
        <taxon>Bacteria</taxon>
        <taxon>Pseudomonadati</taxon>
        <taxon>Pseudomonadota</taxon>
        <taxon>Alphaproteobacteria</taxon>
        <taxon>Rhodobacterales</taxon>
        <taxon>Paracoccaceae</taxon>
        <taxon>Paracoccus</taxon>
    </lineage>
</organism>
<evidence type="ECO:0000313" key="1">
    <source>
        <dbReference type="EMBL" id="SEN65393.1"/>
    </source>
</evidence>
<dbReference type="OrthoDB" id="7871110at2"/>
<protein>
    <submittedName>
        <fullName evidence="1">Lipopolysaccharide export system protein LptC</fullName>
    </submittedName>
</protein>
<keyword evidence="2" id="KW-1185">Reference proteome</keyword>
<gene>
    <name evidence="1" type="ORF">SAMN04489859_101218</name>
</gene>
<reference evidence="1 2" key="1">
    <citation type="submission" date="2016-10" db="EMBL/GenBank/DDBJ databases">
        <authorList>
            <person name="de Groot N.N."/>
        </authorList>
    </citation>
    <scope>NUCLEOTIDE SEQUENCE [LARGE SCALE GENOMIC DNA]</scope>
    <source>
        <strain evidence="1 2">DSM 8512</strain>
    </source>
</reference>
<dbReference type="Proteomes" id="UP000199054">
    <property type="component" value="Unassembled WGS sequence"/>
</dbReference>